<reference evidence="2" key="2">
    <citation type="submission" date="2021-04" db="EMBL/GenBank/DDBJ databases">
        <authorList>
            <person name="Gilroy R."/>
        </authorList>
    </citation>
    <scope>NUCLEOTIDE SEQUENCE</scope>
    <source>
        <strain evidence="2">G3-2149</strain>
    </source>
</reference>
<protein>
    <submittedName>
        <fullName evidence="2">DUF4837 family protein</fullName>
    </submittedName>
</protein>
<dbReference type="Pfam" id="PF16125">
    <property type="entry name" value="DUF4837"/>
    <property type="match status" value="1"/>
</dbReference>
<gene>
    <name evidence="2" type="ORF">H9789_02880</name>
</gene>
<evidence type="ECO:0000313" key="3">
    <source>
        <dbReference type="Proteomes" id="UP000823865"/>
    </source>
</evidence>
<sequence>MKKLKYFILGVCSLSFLASCESSLTKPTASGRPYEMLVVVGDSLWQRPAGRALFDVLDTDIPGLPQPERSFRISQTDPSRFNQILNIFRNIILVDINKKEYTQTKMRFVRDEYARSQIILHIQSPTEEEFRQFVSSHSQQIIDFFVRVEMNRLIKQLKDKHSVMVSDLAKNMFDCEFMAPEEIQSYKKGKDFFWTSSNSATAMVNICMYSYPYEGPQTFTKQYVLNKRDSVMKKNIPGSQPNMYMATDTMATFCRPISVKGNYAYETRGLWYMENDGMGGPFVSHSRVDTVNNKVIVVEGFVFAPEKMKRGLIRRVEGALYTLNLPKEKEEELELGIPEIEISAKKQN</sequence>
<dbReference type="Proteomes" id="UP000823865">
    <property type="component" value="Unassembled WGS sequence"/>
</dbReference>
<dbReference type="PROSITE" id="PS51257">
    <property type="entry name" value="PROKAR_LIPOPROTEIN"/>
    <property type="match status" value="1"/>
</dbReference>
<feature type="chain" id="PRO_5038715472" evidence="1">
    <location>
        <begin position="19"/>
        <end position="348"/>
    </location>
</feature>
<keyword evidence="1" id="KW-0732">Signal</keyword>
<dbReference type="AlphaFoldDB" id="A0A9E2P0B0"/>
<comment type="caution">
    <text evidence="2">The sequence shown here is derived from an EMBL/GenBank/DDBJ whole genome shotgun (WGS) entry which is preliminary data.</text>
</comment>
<proteinExistence type="predicted"/>
<name>A0A9E2P0B0_9BACT</name>
<dbReference type="EMBL" id="JAHLFU010000053">
    <property type="protein sequence ID" value="MBU3852768.1"/>
    <property type="molecule type" value="Genomic_DNA"/>
</dbReference>
<dbReference type="InterPro" id="IPR032286">
    <property type="entry name" value="DUF4837"/>
</dbReference>
<evidence type="ECO:0000313" key="2">
    <source>
        <dbReference type="EMBL" id="MBU3852768.1"/>
    </source>
</evidence>
<evidence type="ECO:0000256" key="1">
    <source>
        <dbReference type="SAM" id="SignalP"/>
    </source>
</evidence>
<organism evidence="2 3">
    <name type="scientific">Candidatus Paraprevotella stercoravium</name>
    <dbReference type="NCBI Taxonomy" id="2838725"/>
    <lineage>
        <taxon>Bacteria</taxon>
        <taxon>Pseudomonadati</taxon>
        <taxon>Bacteroidota</taxon>
        <taxon>Bacteroidia</taxon>
        <taxon>Bacteroidales</taxon>
        <taxon>Prevotellaceae</taxon>
        <taxon>Paraprevotella</taxon>
    </lineage>
</organism>
<accession>A0A9E2P0B0</accession>
<reference evidence="2" key="1">
    <citation type="journal article" date="2021" name="PeerJ">
        <title>Extensive microbial diversity within the chicken gut microbiome revealed by metagenomics and culture.</title>
        <authorList>
            <person name="Gilroy R."/>
            <person name="Ravi A."/>
            <person name="Getino M."/>
            <person name="Pursley I."/>
            <person name="Horton D.L."/>
            <person name="Alikhan N.F."/>
            <person name="Baker D."/>
            <person name="Gharbi K."/>
            <person name="Hall N."/>
            <person name="Watson M."/>
            <person name="Adriaenssens E.M."/>
            <person name="Foster-Nyarko E."/>
            <person name="Jarju S."/>
            <person name="Secka A."/>
            <person name="Antonio M."/>
            <person name="Oren A."/>
            <person name="Chaudhuri R.R."/>
            <person name="La Ragione R."/>
            <person name="Hildebrand F."/>
            <person name="Pallen M.J."/>
        </authorList>
    </citation>
    <scope>NUCLEOTIDE SEQUENCE</scope>
    <source>
        <strain evidence="2">G3-2149</strain>
    </source>
</reference>
<feature type="signal peptide" evidence="1">
    <location>
        <begin position="1"/>
        <end position="18"/>
    </location>
</feature>